<sequence length="96" mass="10777">MHTTGCMYKSTDGHSCTLLVLLQWKESSAPFKMPPCPSFAAPLLEGENLTFAILTESHHPVRLYALNSTSTVLGGGRCSSLRAWEWNYSLVRILYW</sequence>
<dbReference type="AlphaFoldDB" id="A0A0A8XSK4"/>
<reference evidence="1" key="1">
    <citation type="submission" date="2014-09" db="EMBL/GenBank/DDBJ databases">
        <authorList>
            <person name="Magalhaes I.L.F."/>
            <person name="Oliveira U."/>
            <person name="Santos F.R."/>
            <person name="Vidigal T.H.D.A."/>
            <person name="Brescovit A.D."/>
            <person name="Santos A.J."/>
        </authorList>
    </citation>
    <scope>NUCLEOTIDE SEQUENCE</scope>
    <source>
        <tissue evidence="1">Shoot tissue taken approximately 20 cm above the soil surface</tissue>
    </source>
</reference>
<name>A0A0A8XSK4_ARUDO</name>
<evidence type="ECO:0000313" key="1">
    <source>
        <dbReference type="EMBL" id="JAD14697.1"/>
    </source>
</evidence>
<proteinExistence type="predicted"/>
<reference evidence="1" key="2">
    <citation type="journal article" date="2015" name="Data Brief">
        <title>Shoot transcriptome of the giant reed, Arundo donax.</title>
        <authorList>
            <person name="Barrero R.A."/>
            <person name="Guerrero F.D."/>
            <person name="Moolhuijzen P."/>
            <person name="Goolsby J.A."/>
            <person name="Tidwell J."/>
            <person name="Bellgard S.E."/>
            <person name="Bellgard M.I."/>
        </authorList>
    </citation>
    <scope>NUCLEOTIDE SEQUENCE</scope>
    <source>
        <tissue evidence="1">Shoot tissue taken approximately 20 cm above the soil surface</tissue>
    </source>
</reference>
<protein>
    <submittedName>
        <fullName evidence="1">Uncharacterized protein</fullName>
    </submittedName>
</protein>
<accession>A0A0A8XSK4</accession>
<organism evidence="1">
    <name type="scientific">Arundo donax</name>
    <name type="common">Giant reed</name>
    <name type="synonym">Donax arundinaceus</name>
    <dbReference type="NCBI Taxonomy" id="35708"/>
    <lineage>
        <taxon>Eukaryota</taxon>
        <taxon>Viridiplantae</taxon>
        <taxon>Streptophyta</taxon>
        <taxon>Embryophyta</taxon>
        <taxon>Tracheophyta</taxon>
        <taxon>Spermatophyta</taxon>
        <taxon>Magnoliopsida</taxon>
        <taxon>Liliopsida</taxon>
        <taxon>Poales</taxon>
        <taxon>Poaceae</taxon>
        <taxon>PACMAD clade</taxon>
        <taxon>Arundinoideae</taxon>
        <taxon>Arundineae</taxon>
        <taxon>Arundo</taxon>
    </lineage>
</organism>
<dbReference type="EMBL" id="GBRH01283198">
    <property type="protein sequence ID" value="JAD14697.1"/>
    <property type="molecule type" value="Transcribed_RNA"/>
</dbReference>